<dbReference type="PANTHER" id="PTHR46825:SF9">
    <property type="entry name" value="BETA-LACTAMASE-RELATED DOMAIN-CONTAINING PROTEIN"/>
    <property type="match status" value="1"/>
</dbReference>
<accession>A0A371JYB2</accession>
<dbReference type="InterPro" id="IPR012338">
    <property type="entry name" value="Beta-lactam/transpept-like"/>
</dbReference>
<dbReference type="AlphaFoldDB" id="A0A371JYB2"/>
<proteinExistence type="predicted"/>
<evidence type="ECO:0000313" key="3">
    <source>
        <dbReference type="Proteomes" id="UP000264492"/>
    </source>
</evidence>
<reference evidence="2 3" key="1">
    <citation type="submission" date="2018-08" db="EMBL/GenBank/DDBJ databases">
        <title>Lysobacter sp. zong2l5, whole genome shotgun sequence.</title>
        <authorList>
            <person name="Zhang X."/>
            <person name="Feng G."/>
            <person name="Zhu H."/>
        </authorList>
    </citation>
    <scope>NUCLEOTIDE SEQUENCE [LARGE SCALE GENOMIC DNA]</scope>
    <source>
        <strain evidence="3">zong2l5</strain>
    </source>
</reference>
<keyword evidence="2" id="KW-0378">Hydrolase</keyword>
<dbReference type="Gene3D" id="3.40.710.10">
    <property type="entry name" value="DD-peptidase/beta-lactamase superfamily"/>
    <property type="match status" value="1"/>
</dbReference>
<dbReference type="Proteomes" id="UP000264492">
    <property type="component" value="Unassembled WGS sequence"/>
</dbReference>
<protein>
    <submittedName>
        <fullName evidence="2">Class A beta-lactamase-related serine hydrolase</fullName>
    </submittedName>
</protein>
<feature type="domain" description="Beta-lactamase-related" evidence="1">
    <location>
        <begin position="72"/>
        <end position="372"/>
    </location>
</feature>
<dbReference type="SUPFAM" id="SSF56601">
    <property type="entry name" value="beta-lactamase/transpeptidase-like"/>
    <property type="match status" value="1"/>
</dbReference>
<dbReference type="PANTHER" id="PTHR46825">
    <property type="entry name" value="D-ALANYL-D-ALANINE-CARBOXYPEPTIDASE/ENDOPEPTIDASE AMPH"/>
    <property type="match status" value="1"/>
</dbReference>
<name>A0A371JYB2_9GAMM</name>
<sequence length="586" mass="62754">MCSNAYLVALSQRLPVSSRVAALVAAPGVRRMRLWILSFALAAASLPSVAAPAPSAAAVARYAQRQLQTNYAQHGPGAALLVARGDQVLYRGALGEASVELGVPLSAERVFRIGSVTKQFAAAGLLKLVEAGKVGLDDPLSKYLPDYPNGAKITVRQLLNHTSGVKSYTGIPGVMAGPIRMDLSTAQLIDTFEHLPVDFAPGEKWAYNNSGYVLVGAVIEAASGQPWHEYLQQALFQPLGLQHTRWGDDHALIPGQVQGYTLSHGAPAPANYASMSQPHAAGALVSTVDDLLRWNRALHEGKVLRSDLYTAMITPEGAAKAEHYGYGIEHAGFRNGDALAHSGGIFGFLSFLIYVPGSDVSVAIVQNSDLVARGKRNPEVLARKIAAYAIGQPYPEPVAARPIEPQLKPLEGVYRMDANTARAMRVVGGRLVSQRIGGQRVPLEALGNDEFLFEDGLSRLRFERDAQGRATGVRFYPDGEGEGIYSRRTDEALPIETAAIALPAAARERVVGRYAREGRVLSVFQQGEQLMAQMTGQPPFALAATSPHRYTVDAVGAVLEFAPESGPAQTLTLRQGGAVLEFKREP</sequence>
<comment type="caution">
    <text evidence="2">The sequence shown here is derived from an EMBL/GenBank/DDBJ whole genome shotgun (WGS) entry which is preliminary data.</text>
</comment>
<dbReference type="InterPro" id="IPR050491">
    <property type="entry name" value="AmpC-like"/>
</dbReference>
<dbReference type="EMBL" id="QTSU01000003">
    <property type="protein sequence ID" value="RDZ26659.1"/>
    <property type="molecule type" value="Genomic_DNA"/>
</dbReference>
<gene>
    <name evidence="2" type="ORF">DX914_16900</name>
</gene>
<dbReference type="Pfam" id="PF00144">
    <property type="entry name" value="Beta-lactamase"/>
    <property type="match status" value="1"/>
</dbReference>
<dbReference type="InterPro" id="IPR001466">
    <property type="entry name" value="Beta-lactam-related"/>
</dbReference>
<organism evidence="2 3">
    <name type="scientific">Lysobacter silvisoli</name>
    <dbReference type="NCBI Taxonomy" id="2293254"/>
    <lineage>
        <taxon>Bacteria</taxon>
        <taxon>Pseudomonadati</taxon>
        <taxon>Pseudomonadota</taxon>
        <taxon>Gammaproteobacteria</taxon>
        <taxon>Lysobacterales</taxon>
        <taxon>Lysobacteraceae</taxon>
        <taxon>Lysobacter</taxon>
    </lineage>
</organism>
<evidence type="ECO:0000259" key="1">
    <source>
        <dbReference type="Pfam" id="PF00144"/>
    </source>
</evidence>
<evidence type="ECO:0000313" key="2">
    <source>
        <dbReference type="EMBL" id="RDZ26659.1"/>
    </source>
</evidence>
<keyword evidence="3" id="KW-1185">Reference proteome</keyword>
<dbReference type="GO" id="GO:0016787">
    <property type="term" value="F:hydrolase activity"/>
    <property type="evidence" value="ECO:0007669"/>
    <property type="project" value="UniProtKB-KW"/>
</dbReference>